<dbReference type="RefSeq" id="WP_069214002.1">
    <property type="nucleotide sequence ID" value="NZ_CP016378.1"/>
</dbReference>
<evidence type="ECO:0000313" key="2">
    <source>
        <dbReference type="EMBL" id="OOH97366.1"/>
    </source>
</evidence>
<organism evidence="2 3">
    <name type="scientific">Elizabethkingia meningoseptica</name>
    <name type="common">Chryseobacterium meningosepticum</name>
    <dbReference type="NCBI Taxonomy" id="238"/>
    <lineage>
        <taxon>Bacteria</taxon>
        <taxon>Pseudomonadati</taxon>
        <taxon>Bacteroidota</taxon>
        <taxon>Flavobacteriia</taxon>
        <taxon>Flavobacteriales</taxon>
        <taxon>Weeksellaceae</taxon>
        <taxon>Elizabethkingia</taxon>
    </lineage>
</organism>
<reference evidence="2 3" key="1">
    <citation type="submission" date="2016-11" db="EMBL/GenBank/DDBJ databases">
        <title>Genome sequence and comparative genomic analysis of clinical strain Elizabethkingia meningoseptica 61421 PRCM.</title>
        <authorList>
            <person name="Wang M."/>
            <person name="Hu S."/>
            <person name="Cao L."/>
            <person name="Jiang T."/>
            <person name="Zhou Y."/>
            <person name="Ming D."/>
        </authorList>
    </citation>
    <scope>NUCLEOTIDE SEQUENCE [LARGE SCALE GENOMIC DNA]</scope>
    <source>
        <strain evidence="2 3">61421 PRCM</strain>
    </source>
</reference>
<keyword evidence="1" id="KW-0732">Signal</keyword>
<evidence type="ECO:0008006" key="4">
    <source>
        <dbReference type="Google" id="ProtNLM"/>
    </source>
</evidence>
<keyword evidence="3" id="KW-1185">Reference proteome</keyword>
<evidence type="ECO:0000313" key="3">
    <source>
        <dbReference type="Proteomes" id="UP000188947"/>
    </source>
</evidence>
<proteinExistence type="predicted"/>
<feature type="signal peptide" evidence="1">
    <location>
        <begin position="1"/>
        <end position="18"/>
    </location>
</feature>
<name>A0A1V3U368_ELIME</name>
<dbReference type="Proteomes" id="UP000188947">
    <property type="component" value="Unassembled WGS sequence"/>
</dbReference>
<gene>
    <name evidence="2" type="ORF">BMF97_03350</name>
</gene>
<feature type="chain" id="PRO_5010742473" description="GLPGLI family protein" evidence="1">
    <location>
        <begin position="19"/>
        <end position="137"/>
    </location>
</feature>
<protein>
    <recommendedName>
        <fullName evidence="4">GLPGLI family protein</fullName>
    </recommendedName>
</protein>
<comment type="caution">
    <text evidence="2">The sequence shown here is derived from an EMBL/GenBank/DDBJ whole genome shotgun (WGS) entry which is preliminary data.</text>
</comment>
<dbReference type="OrthoDB" id="1450525at2"/>
<evidence type="ECO:0000256" key="1">
    <source>
        <dbReference type="SAM" id="SignalP"/>
    </source>
</evidence>
<dbReference type="AlphaFoldDB" id="A0A1V3U368"/>
<sequence>MQKLIFIFFIGLAFNIQAQELSVYTQVNVCKQEGMADKGNFRMLGDQKFLSIIKGFEKEIKNMNNGYSDYYRLYNIPGGIKATDLSVYLIPKSIVADKQKAKNDYRVVGDKRTLWVYYNLKTKKISKPRSFMLTPEY</sequence>
<dbReference type="EMBL" id="MPOG01000004">
    <property type="protein sequence ID" value="OOH97366.1"/>
    <property type="molecule type" value="Genomic_DNA"/>
</dbReference>
<accession>A0A1V3U368</accession>